<dbReference type="RefSeq" id="WP_147204003.1">
    <property type="nucleotide sequence ID" value="NZ_BJYT01000008.1"/>
</dbReference>
<comment type="subcellular location">
    <subcellularLocation>
        <location evidence="1">Endoplasmic reticulum</location>
    </subcellularLocation>
</comment>
<dbReference type="InterPro" id="IPR007235">
    <property type="entry name" value="Glyco_trans_28_C"/>
</dbReference>
<evidence type="ECO:0000313" key="7">
    <source>
        <dbReference type="EMBL" id="GEO09889.1"/>
    </source>
</evidence>
<evidence type="ECO:0000259" key="6">
    <source>
        <dbReference type="Pfam" id="PF04101"/>
    </source>
</evidence>
<reference evidence="7 8" key="1">
    <citation type="submission" date="2019-07" db="EMBL/GenBank/DDBJ databases">
        <title>Whole genome shotgun sequence of Segetibacter aerophilus NBRC 106135.</title>
        <authorList>
            <person name="Hosoyama A."/>
            <person name="Uohara A."/>
            <person name="Ohji S."/>
            <person name="Ichikawa N."/>
        </authorList>
    </citation>
    <scope>NUCLEOTIDE SEQUENCE [LARGE SCALE GENOMIC DNA]</scope>
    <source>
        <strain evidence="7 8">NBRC 106135</strain>
    </source>
</reference>
<comment type="similarity">
    <text evidence="2">Belongs to the glycosyltransferase 28 family.</text>
</comment>
<dbReference type="PANTHER" id="PTHR12867:SF6">
    <property type="entry name" value="N-ACETYLGLUCOSAMINYLDIPHOSPHODOLICHOL N-ACETYLGLUCOSAMINYLTRANSFERASE"/>
    <property type="match status" value="1"/>
</dbReference>
<keyword evidence="8" id="KW-1185">Reference proteome</keyword>
<sequence>MIFITIGTQEPFDRLIKAMDEIAPLLGDIEIVAQVSDSGYKVNNMKVLNFVSPIEFNKYFNTASLIISHAGMGTIISALEKEKPIIVMPRLVRYGEHRSDHQLATADKFKQLNYVHVASDEFELKNKVLSLLHSMPKPLYKLGKYASNQLIGSLESFLLQ</sequence>
<keyword evidence="5" id="KW-0256">Endoplasmic reticulum</keyword>
<dbReference type="OrthoDB" id="9814973at2"/>
<evidence type="ECO:0000256" key="4">
    <source>
        <dbReference type="ARBA" id="ARBA00022679"/>
    </source>
</evidence>
<evidence type="ECO:0000256" key="2">
    <source>
        <dbReference type="ARBA" id="ARBA00006962"/>
    </source>
</evidence>
<comment type="caution">
    <text evidence="7">The sequence shown here is derived from an EMBL/GenBank/DDBJ whole genome shotgun (WGS) entry which is preliminary data.</text>
</comment>
<dbReference type="EMBL" id="BJYT01000008">
    <property type="protein sequence ID" value="GEO09889.1"/>
    <property type="molecule type" value="Genomic_DNA"/>
</dbReference>
<feature type="domain" description="Glycosyl transferase family 28 C-terminal" evidence="6">
    <location>
        <begin position="1"/>
        <end position="137"/>
    </location>
</feature>
<keyword evidence="4 7" id="KW-0808">Transferase</keyword>
<dbReference type="AlphaFoldDB" id="A0A512BD48"/>
<protein>
    <submittedName>
        <fullName evidence="7">Beta-1,4-galactosyltransferase</fullName>
    </submittedName>
</protein>
<proteinExistence type="inferred from homology"/>
<dbReference type="Pfam" id="PF04101">
    <property type="entry name" value="Glyco_tran_28_C"/>
    <property type="match status" value="1"/>
</dbReference>
<keyword evidence="3 7" id="KW-0328">Glycosyltransferase</keyword>
<evidence type="ECO:0000256" key="1">
    <source>
        <dbReference type="ARBA" id="ARBA00004240"/>
    </source>
</evidence>
<dbReference type="InterPro" id="IPR039042">
    <property type="entry name" value="Alg13-like"/>
</dbReference>
<dbReference type="PANTHER" id="PTHR12867">
    <property type="entry name" value="GLYCOSYL TRANSFERASE-RELATED"/>
    <property type="match status" value="1"/>
</dbReference>
<gene>
    <name evidence="7" type="ORF">SAE01_23850</name>
</gene>
<accession>A0A512BD48</accession>
<dbReference type="Proteomes" id="UP000321513">
    <property type="component" value="Unassembled WGS sequence"/>
</dbReference>
<evidence type="ECO:0000313" key="8">
    <source>
        <dbReference type="Proteomes" id="UP000321513"/>
    </source>
</evidence>
<organism evidence="7 8">
    <name type="scientific">Segetibacter aerophilus</name>
    <dbReference type="NCBI Taxonomy" id="670293"/>
    <lineage>
        <taxon>Bacteria</taxon>
        <taxon>Pseudomonadati</taxon>
        <taxon>Bacteroidota</taxon>
        <taxon>Chitinophagia</taxon>
        <taxon>Chitinophagales</taxon>
        <taxon>Chitinophagaceae</taxon>
        <taxon>Segetibacter</taxon>
    </lineage>
</organism>
<dbReference type="SUPFAM" id="SSF53756">
    <property type="entry name" value="UDP-Glycosyltransferase/glycogen phosphorylase"/>
    <property type="match status" value="1"/>
</dbReference>
<dbReference type="GO" id="GO:0016758">
    <property type="term" value="F:hexosyltransferase activity"/>
    <property type="evidence" value="ECO:0007669"/>
    <property type="project" value="InterPro"/>
</dbReference>
<dbReference type="Gene3D" id="3.40.50.2000">
    <property type="entry name" value="Glycogen Phosphorylase B"/>
    <property type="match status" value="1"/>
</dbReference>
<evidence type="ECO:0000256" key="5">
    <source>
        <dbReference type="ARBA" id="ARBA00022824"/>
    </source>
</evidence>
<dbReference type="GO" id="GO:0006488">
    <property type="term" value="P:dolichol-linked oligosaccharide biosynthetic process"/>
    <property type="evidence" value="ECO:0007669"/>
    <property type="project" value="InterPro"/>
</dbReference>
<evidence type="ECO:0000256" key="3">
    <source>
        <dbReference type="ARBA" id="ARBA00022676"/>
    </source>
</evidence>
<name>A0A512BD48_9BACT</name>